<proteinExistence type="predicted"/>
<gene>
    <name evidence="1" type="ORF">HPB50_014935</name>
</gene>
<reference evidence="1" key="1">
    <citation type="submission" date="2020-05" db="EMBL/GenBank/DDBJ databases">
        <title>Large-scale comparative analyses of tick genomes elucidate their genetic diversity and vector capacities.</title>
        <authorList>
            <person name="Jia N."/>
            <person name="Wang J."/>
            <person name="Shi W."/>
            <person name="Du L."/>
            <person name="Sun Y."/>
            <person name="Zhan W."/>
            <person name="Jiang J."/>
            <person name="Wang Q."/>
            <person name="Zhang B."/>
            <person name="Ji P."/>
            <person name="Sakyi L.B."/>
            <person name="Cui X."/>
            <person name="Yuan T."/>
            <person name="Jiang B."/>
            <person name="Yang W."/>
            <person name="Lam T.T.-Y."/>
            <person name="Chang Q."/>
            <person name="Ding S."/>
            <person name="Wang X."/>
            <person name="Zhu J."/>
            <person name="Ruan X."/>
            <person name="Zhao L."/>
            <person name="Wei J."/>
            <person name="Que T."/>
            <person name="Du C."/>
            <person name="Cheng J."/>
            <person name="Dai P."/>
            <person name="Han X."/>
            <person name="Huang E."/>
            <person name="Gao Y."/>
            <person name="Liu J."/>
            <person name="Shao H."/>
            <person name="Ye R."/>
            <person name="Li L."/>
            <person name="Wei W."/>
            <person name="Wang X."/>
            <person name="Wang C."/>
            <person name="Yang T."/>
            <person name="Huo Q."/>
            <person name="Li W."/>
            <person name="Guo W."/>
            <person name="Chen H."/>
            <person name="Zhou L."/>
            <person name="Ni X."/>
            <person name="Tian J."/>
            <person name="Zhou Y."/>
            <person name="Sheng Y."/>
            <person name="Liu T."/>
            <person name="Pan Y."/>
            <person name="Xia L."/>
            <person name="Li J."/>
            <person name="Zhao F."/>
            <person name="Cao W."/>
        </authorList>
    </citation>
    <scope>NUCLEOTIDE SEQUENCE</scope>
    <source>
        <strain evidence="1">Hyas-2018</strain>
    </source>
</reference>
<evidence type="ECO:0000313" key="2">
    <source>
        <dbReference type="Proteomes" id="UP000821845"/>
    </source>
</evidence>
<dbReference type="Proteomes" id="UP000821845">
    <property type="component" value="Chromosome 2"/>
</dbReference>
<keyword evidence="2" id="KW-1185">Reference proteome</keyword>
<accession>A0ACB7SYL7</accession>
<name>A0ACB7SYL7_HYAAI</name>
<comment type="caution">
    <text evidence="1">The sequence shown here is derived from an EMBL/GenBank/DDBJ whole genome shotgun (WGS) entry which is preliminary data.</text>
</comment>
<organism evidence="1 2">
    <name type="scientific">Hyalomma asiaticum</name>
    <name type="common">Tick</name>
    <dbReference type="NCBI Taxonomy" id="266040"/>
    <lineage>
        <taxon>Eukaryota</taxon>
        <taxon>Metazoa</taxon>
        <taxon>Ecdysozoa</taxon>
        <taxon>Arthropoda</taxon>
        <taxon>Chelicerata</taxon>
        <taxon>Arachnida</taxon>
        <taxon>Acari</taxon>
        <taxon>Parasitiformes</taxon>
        <taxon>Ixodida</taxon>
        <taxon>Ixodoidea</taxon>
        <taxon>Ixodidae</taxon>
        <taxon>Hyalomminae</taxon>
        <taxon>Hyalomma</taxon>
    </lineage>
</organism>
<sequence>MSTGLDRVPRILVRMLTSVAMLLLSAVIVVCIHMYARSVAPGQEYVPVMEGELRRPDPRSMDITLAAPDTDTPPHHKNNSDKEHQACSAVHKSFCVNASRSSTAQFFYDPAEKSCLLVTVHKAHVCNRSPNQFASRQECEAACVGNESVPEPRCSERPRFVACTAADVHNPWWFHDGHRCTPWSFAGGRCPVASAPVFSAVVECNEQCGDPQKRRERGCLFPESQPCEPRQLRRPFFAVPKGAEGGGFECHEVDPELLLRHRCLLGPKGFASWEECDETCHQGRRHL</sequence>
<protein>
    <submittedName>
        <fullName evidence="1">Uncharacterized protein</fullName>
    </submittedName>
</protein>
<evidence type="ECO:0000313" key="1">
    <source>
        <dbReference type="EMBL" id="KAH6938928.1"/>
    </source>
</evidence>
<dbReference type="EMBL" id="CM023482">
    <property type="protein sequence ID" value="KAH6938928.1"/>
    <property type="molecule type" value="Genomic_DNA"/>
</dbReference>